<dbReference type="InterPro" id="IPR034746">
    <property type="entry name" value="POTRA"/>
</dbReference>
<dbReference type="Gene3D" id="3.10.20.310">
    <property type="entry name" value="membrane protein fhac"/>
    <property type="match status" value="1"/>
</dbReference>
<name>A0A081N8Y8_9GAMM</name>
<keyword evidence="4" id="KW-1134">Transmembrane beta strand</keyword>
<dbReference type="GO" id="GO:0008320">
    <property type="term" value="F:protein transmembrane transporter activity"/>
    <property type="evidence" value="ECO:0007669"/>
    <property type="project" value="TreeGrafter"/>
</dbReference>
<comment type="subcellular location">
    <subcellularLocation>
        <location evidence="1">Cell outer membrane</location>
    </subcellularLocation>
</comment>
<dbReference type="RefSeq" id="WP_034875068.1">
    <property type="nucleotide sequence ID" value="NZ_JOKG01000002.1"/>
</dbReference>
<sequence length="559" mass="62968">MYNNKNNLKKSLRYRLLPSSQHKALVITVIVGASSYSLAAQPPLPDPAGVIGREIETQQRRLTDSIPDKKVPAVKKDTESPESDTSQISSYSVVVLQGVRFNASRHLSQGELEGVVKPWLAKPVSYQDLQTILNGIKQLYRNKGIYTATAVFPEQSIEDGVVSVRLVEGRFGELVLAGDPVAEYDADYFQHWINTDWQEKSIDVTALERDIQFYNRVHDQRLQAELKAGQSFGLTDVVIRVPESEQGLTMYFDNYGSKDAGAEQFSLLYQRESVFDPADKLLAYGVVSNGLRSLSGSYFRIVGYDGWRLGATFQYTDMSLQSYDVNVVGDSLRLSLDARYLVWFNDDQWLNLLLSGSRLESENSIAGEPLSDYRNDRFQFGVEYNYVGHDWRINARLLNSRVNSVSKINNDNRYINLSSPELSVVYNFNKPFYVMSSLQGQWSGDKNLPASLGFTLGGIYSIRGYRSNAVSGDNGWKNQTELHYYGFSLKQSPVDSFIFFDYGEIYAPDRKEQITSTGIGLKFAMPMGSMEITAAQRLNAISSSERGGEVYARFILKFN</sequence>
<evidence type="ECO:0000313" key="12">
    <source>
        <dbReference type="EMBL" id="KEQ14911.1"/>
    </source>
</evidence>
<evidence type="ECO:0000259" key="11">
    <source>
        <dbReference type="PROSITE" id="PS51779"/>
    </source>
</evidence>
<evidence type="ECO:0000256" key="9">
    <source>
        <dbReference type="SAM" id="MobiDB-lite"/>
    </source>
</evidence>
<comment type="similarity">
    <text evidence="2">Belongs to the TPS (TC 1.B.20) family.</text>
</comment>
<dbReference type="PANTHER" id="PTHR34597">
    <property type="entry name" value="SLR1661 PROTEIN"/>
    <property type="match status" value="1"/>
</dbReference>
<dbReference type="GO" id="GO:0009279">
    <property type="term" value="C:cell outer membrane"/>
    <property type="evidence" value="ECO:0007669"/>
    <property type="project" value="UniProtKB-SubCell"/>
</dbReference>
<gene>
    <name evidence="12" type="ORF">GZ77_11685</name>
</gene>
<dbReference type="Pfam" id="PF03865">
    <property type="entry name" value="ShlB"/>
    <property type="match status" value="1"/>
</dbReference>
<dbReference type="AlphaFoldDB" id="A0A081N8Y8"/>
<keyword evidence="13" id="KW-1185">Reference proteome</keyword>
<dbReference type="eggNOG" id="COG2831">
    <property type="taxonomic scope" value="Bacteria"/>
</dbReference>
<evidence type="ECO:0000256" key="6">
    <source>
        <dbReference type="ARBA" id="ARBA00022927"/>
    </source>
</evidence>
<organism evidence="12 13">
    <name type="scientific">Endozoicomonas montiporae</name>
    <dbReference type="NCBI Taxonomy" id="1027273"/>
    <lineage>
        <taxon>Bacteria</taxon>
        <taxon>Pseudomonadati</taxon>
        <taxon>Pseudomonadota</taxon>
        <taxon>Gammaproteobacteria</taxon>
        <taxon>Oceanospirillales</taxon>
        <taxon>Endozoicomonadaceae</taxon>
        <taxon>Endozoicomonas</taxon>
    </lineage>
</organism>
<dbReference type="Proteomes" id="UP000028006">
    <property type="component" value="Unassembled WGS sequence"/>
</dbReference>
<protein>
    <recommendedName>
        <fullName evidence="11">POTRA domain-containing protein</fullName>
    </recommendedName>
</protein>
<feature type="region of interest" description="Disordered" evidence="9">
    <location>
        <begin position="59"/>
        <end position="85"/>
    </location>
</feature>
<feature type="domain" description="POTRA" evidence="11">
    <location>
        <begin position="94"/>
        <end position="169"/>
    </location>
</feature>
<keyword evidence="8" id="KW-0998">Cell outer membrane</keyword>
<evidence type="ECO:0000313" key="13">
    <source>
        <dbReference type="Proteomes" id="UP000028006"/>
    </source>
</evidence>
<keyword evidence="10" id="KW-0732">Signal</keyword>
<feature type="chain" id="PRO_5001760631" description="POTRA domain-containing protein" evidence="10">
    <location>
        <begin position="40"/>
        <end position="559"/>
    </location>
</feature>
<dbReference type="InterPro" id="IPR051544">
    <property type="entry name" value="TPS_OM_transporter"/>
</dbReference>
<feature type="compositionally biased region" description="Basic and acidic residues" evidence="9">
    <location>
        <begin position="59"/>
        <end position="79"/>
    </location>
</feature>
<comment type="caution">
    <text evidence="12">The sequence shown here is derived from an EMBL/GenBank/DDBJ whole genome shotgun (WGS) entry which is preliminary data.</text>
</comment>
<evidence type="ECO:0000256" key="8">
    <source>
        <dbReference type="ARBA" id="ARBA00023237"/>
    </source>
</evidence>
<feature type="signal peptide" evidence="10">
    <location>
        <begin position="1"/>
        <end position="39"/>
    </location>
</feature>
<evidence type="ECO:0000256" key="10">
    <source>
        <dbReference type="SAM" id="SignalP"/>
    </source>
</evidence>
<dbReference type="PANTHER" id="PTHR34597:SF1">
    <property type="entry name" value="HEME_HEMOPEXIN TRANSPORTER PROTEIN HUXB"/>
    <property type="match status" value="1"/>
</dbReference>
<evidence type="ECO:0000256" key="3">
    <source>
        <dbReference type="ARBA" id="ARBA00022448"/>
    </source>
</evidence>
<dbReference type="Gene3D" id="2.40.160.50">
    <property type="entry name" value="membrane protein fhac: a member of the omp85/tpsb transporter family"/>
    <property type="match status" value="1"/>
</dbReference>
<dbReference type="EMBL" id="JOKG01000002">
    <property type="protein sequence ID" value="KEQ14911.1"/>
    <property type="molecule type" value="Genomic_DNA"/>
</dbReference>
<keyword evidence="5" id="KW-0812">Transmembrane</keyword>
<evidence type="ECO:0000256" key="5">
    <source>
        <dbReference type="ARBA" id="ARBA00022692"/>
    </source>
</evidence>
<dbReference type="GO" id="GO:0046819">
    <property type="term" value="P:protein secretion by the type V secretion system"/>
    <property type="evidence" value="ECO:0007669"/>
    <property type="project" value="TreeGrafter"/>
</dbReference>
<keyword evidence="3" id="KW-0813">Transport</keyword>
<evidence type="ECO:0000256" key="2">
    <source>
        <dbReference type="ARBA" id="ARBA00009055"/>
    </source>
</evidence>
<dbReference type="InterPro" id="IPR005565">
    <property type="entry name" value="Hemolysn_activator_HlyB_C"/>
</dbReference>
<accession>A0A081N8Y8</accession>
<dbReference type="Pfam" id="PF08479">
    <property type="entry name" value="POTRA_2"/>
    <property type="match status" value="1"/>
</dbReference>
<evidence type="ECO:0000256" key="4">
    <source>
        <dbReference type="ARBA" id="ARBA00022452"/>
    </source>
</evidence>
<keyword evidence="7" id="KW-0472">Membrane</keyword>
<dbReference type="GO" id="GO:0098046">
    <property type="term" value="C:type V protein secretion system complex"/>
    <property type="evidence" value="ECO:0007669"/>
    <property type="project" value="TreeGrafter"/>
</dbReference>
<evidence type="ECO:0000256" key="1">
    <source>
        <dbReference type="ARBA" id="ARBA00004442"/>
    </source>
</evidence>
<keyword evidence="6" id="KW-0653">Protein transport</keyword>
<dbReference type="InterPro" id="IPR013686">
    <property type="entry name" value="Polypept-transport_assoc_ShlB"/>
</dbReference>
<proteinExistence type="inferred from homology"/>
<evidence type="ECO:0000256" key="7">
    <source>
        <dbReference type="ARBA" id="ARBA00023136"/>
    </source>
</evidence>
<dbReference type="PROSITE" id="PS51779">
    <property type="entry name" value="POTRA"/>
    <property type="match status" value="1"/>
</dbReference>
<reference evidence="12 13" key="1">
    <citation type="submission" date="2014-06" db="EMBL/GenBank/DDBJ databases">
        <title>Whole Genome Sequences of Three Symbiotic Endozoicomonas Bacteria.</title>
        <authorList>
            <person name="Neave M.J."/>
            <person name="Apprill A."/>
            <person name="Voolstra C.R."/>
        </authorList>
    </citation>
    <scope>NUCLEOTIDE SEQUENCE [LARGE SCALE GENOMIC DNA]</scope>
    <source>
        <strain evidence="12 13">LMG 24815</strain>
    </source>
</reference>